<dbReference type="InterPro" id="IPR035965">
    <property type="entry name" value="PAS-like_dom_sf"/>
</dbReference>
<reference evidence="11 12" key="1">
    <citation type="journal article" date="2021" name="Cell">
        <title>Tracing the genetic footprints of vertebrate landing in non-teleost ray-finned fishes.</title>
        <authorList>
            <person name="Bi X."/>
            <person name="Wang K."/>
            <person name="Yang L."/>
            <person name="Pan H."/>
            <person name="Jiang H."/>
            <person name="Wei Q."/>
            <person name="Fang M."/>
            <person name="Yu H."/>
            <person name="Zhu C."/>
            <person name="Cai Y."/>
            <person name="He Y."/>
            <person name="Gan X."/>
            <person name="Zeng H."/>
            <person name="Yu D."/>
            <person name="Zhu Y."/>
            <person name="Jiang H."/>
            <person name="Qiu Q."/>
            <person name="Yang H."/>
            <person name="Zhang Y.E."/>
            <person name="Wang W."/>
            <person name="Zhu M."/>
            <person name="He S."/>
            <person name="Zhang G."/>
        </authorList>
    </citation>
    <scope>NUCLEOTIDE SEQUENCE [LARGE SCALE GENOMIC DNA]</scope>
    <source>
        <strain evidence="11">Bchr_013</strain>
    </source>
</reference>
<keyword evidence="3" id="KW-0805">Transcription regulation</keyword>
<dbReference type="AlphaFoldDB" id="A0A8X7X6U7"/>
<dbReference type="PANTHER" id="PTHR23042">
    <property type="entry name" value="CIRCADIAN PROTEIN CLOCK/ARNT/BMAL/PAS"/>
    <property type="match status" value="1"/>
</dbReference>
<evidence type="ECO:0000256" key="1">
    <source>
        <dbReference type="ARBA" id="ARBA00004123"/>
    </source>
</evidence>
<evidence type="ECO:0000313" key="12">
    <source>
        <dbReference type="Proteomes" id="UP000886611"/>
    </source>
</evidence>
<dbReference type="SMART" id="SM00086">
    <property type="entry name" value="PAC"/>
    <property type="match status" value="1"/>
</dbReference>
<organism evidence="11 12">
    <name type="scientific">Polypterus senegalus</name>
    <name type="common">Senegal bichir</name>
    <dbReference type="NCBI Taxonomy" id="55291"/>
    <lineage>
        <taxon>Eukaryota</taxon>
        <taxon>Metazoa</taxon>
        <taxon>Chordata</taxon>
        <taxon>Craniata</taxon>
        <taxon>Vertebrata</taxon>
        <taxon>Euteleostomi</taxon>
        <taxon>Actinopterygii</taxon>
        <taxon>Polypteriformes</taxon>
        <taxon>Polypteridae</taxon>
        <taxon>Polypterus</taxon>
    </lineage>
</organism>
<dbReference type="CDD" id="cd18947">
    <property type="entry name" value="bHLH-PAS_ARNT"/>
    <property type="match status" value="1"/>
</dbReference>
<dbReference type="Gene3D" id="3.30.450.20">
    <property type="entry name" value="PAS domain"/>
    <property type="match status" value="2"/>
</dbReference>
<dbReference type="SMART" id="SM00091">
    <property type="entry name" value="PAS"/>
    <property type="match status" value="1"/>
</dbReference>
<dbReference type="InterPro" id="IPR001067">
    <property type="entry name" value="Nuc_translocat"/>
</dbReference>
<keyword evidence="5" id="KW-0804">Transcription</keyword>
<protein>
    <submittedName>
        <fullName evidence="11">ARNT protein</fullName>
    </submittedName>
</protein>
<dbReference type="InterPro" id="IPR013783">
    <property type="entry name" value="Ig-like_fold"/>
</dbReference>
<evidence type="ECO:0000259" key="8">
    <source>
        <dbReference type="PROSITE" id="PS50112"/>
    </source>
</evidence>
<dbReference type="GO" id="GO:0046983">
    <property type="term" value="F:protein dimerization activity"/>
    <property type="evidence" value="ECO:0007669"/>
    <property type="project" value="InterPro"/>
</dbReference>
<dbReference type="PROSITE" id="PS50835">
    <property type="entry name" value="IG_LIKE"/>
    <property type="match status" value="2"/>
</dbReference>
<keyword evidence="7" id="KW-0175">Coiled coil</keyword>
<dbReference type="SUPFAM" id="SSF48726">
    <property type="entry name" value="Immunoglobulin"/>
    <property type="match status" value="2"/>
</dbReference>
<dbReference type="InterPro" id="IPR013106">
    <property type="entry name" value="Ig_V-set"/>
</dbReference>
<evidence type="ECO:0000259" key="10">
    <source>
        <dbReference type="PROSITE" id="PS50888"/>
    </source>
</evidence>
<dbReference type="Proteomes" id="UP000886611">
    <property type="component" value="Unassembled WGS sequence"/>
</dbReference>
<dbReference type="SMART" id="SM00353">
    <property type="entry name" value="HLH"/>
    <property type="match status" value="1"/>
</dbReference>
<feature type="domain" description="Ig-like" evidence="9">
    <location>
        <begin position="299"/>
        <end position="375"/>
    </location>
</feature>
<dbReference type="Pfam" id="PF07686">
    <property type="entry name" value="V-set"/>
    <property type="match status" value="1"/>
</dbReference>
<feature type="domain" description="PAS" evidence="8">
    <location>
        <begin position="85"/>
        <end position="149"/>
    </location>
</feature>
<dbReference type="InterPro" id="IPR003599">
    <property type="entry name" value="Ig_sub"/>
</dbReference>
<dbReference type="SMART" id="SM00409">
    <property type="entry name" value="IG"/>
    <property type="match status" value="1"/>
</dbReference>
<comment type="caution">
    <text evidence="11">The sequence shown here is derived from an EMBL/GenBank/DDBJ whole genome shotgun (WGS) entry which is preliminary data.</text>
</comment>
<dbReference type="CDD" id="cd00130">
    <property type="entry name" value="PAS"/>
    <property type="match status" value="1"/>
</dbReference>
<dbReference type="PROSITE" id="PS50888">
    <property type="entry name" value="BHLH"/>
    <property type="match status" value="1"/>
</dbReference>
<feature type="non-terminal residue" evidence="11">
    <location>
        <position position="1"/>
    </location>
</feature>
<dbReference type="GO" id="GO:0005634">
    <property type="term" value="C:nucleus"/>
    <property type="evidence" value="ECO:0007669"/>
    <property type="project" value="UniProtKB-SubCell"/>
</dbReference>
<evidence type="ECO:0000256" key="5">
    <source>
        <dbReference type="ARBA" id="ARBA00023163"/>
    </source>
</evidence>
<evidence type="ECO:0000259" key="9">
    <source>
        <dbReference type="PROSITE" id="PS50835"/>
    </source>
</evidence>
<dbReference type="GO" id="GO:0005667">
    <property type="term" value="C:transcription regulator complex"/>
    <property type="evidence" value="ECO:0007669"/>
    <property type="project" value="InterPro"/>
</dbReference>
<evidence type="ECO:0000256" key="2">
    <source>
        <dbReference type="ARBA" id="ARBA00022737"/>
    </source>
</evidence>
<dbReference type="GO" id="GO:0005737">
    <property type="term" value="C:cytoplasm"/>
    <property type="evidence" value="ECO:0007669"/>
    <property type="project" value="InterPro"/>
</dbReference>
<comment type="subcellular location">
    <subcellularLocation>
        <location evidence="1">Nucleus</location>
    </subcellularLocation>
</comment>
<dbReference type="PROSITE" id="PS50112">
    <property type="entry name" value="PAS"/>
    <property type="match status" value="1"/>
</dbReference>
<evidence type="ECO:0000313" key="11">
    <source>
        <dbReference type="EMBL" id="KAG2462516.1"/>
    </source>
</evidence>
<accession>A0A8X7X6U7</accession>
<name>A0A8X7X6U7_POLSE</name>
<dbReference type="PRINTS" id="PR00785">
    <property type="entry name" value="NCTRNSLOCATR"/>
</dbReference>
<dbReference type="InterPro" id="IPR000014">
    <property type="entry name" value="PAS"/>
</dbReference>
<dbReference type="Pfam" id="PF00989">
    <property type="entry name" value="PAS"/>
    <property type="match status" value="1"/>
</dbReference>
<dbReference type="InterPro" id="IPR007110">
    <property type="entry name" value="Ig-like_dom"/>
</dbReference>
<dbReference type="GO" id="GO:0003677">
    <property type="term" value="F:DNA binding"/>
    <property type="evidence" value="ECO:0007669"/>
    <property type="project" value="UniProtKB-KW"/>
</dbReference>
<proteinExistence type="predicted"/>
<feature type="domain" description="BHLH" evidence="10">
    <location>
        <begin position="13"/>
        <end position="66"/>
    </location>
</feature>
<dbReference type="FunFam" id="4.10.280.10:FF:000011">
    <property type="entry name" value="Aryl hydrocarbon receptor nuclear translocator 2"/>
    <property type="match status" value="1"/>
</dbReference>
<dbReference type="InterPro" id="IPR036638">
    <property type="entry name" value="HLH_DNA-bd_sf"/>
</dbReference>
<feature type="coiled-coil region" evidence="7">
    <location>
        <begin position="4"/>
        <end position="31"/>
    </location>
</feature>
<dbReference type="InterPro" id="IPR050933">
    <property type="entry name" value="Circadian_TF"/>
</dbReference>
<dbReference type="SUPFAM" id="SSF47459">
    <property type="entry name" value="HLH, helix-loop-helix DNA-binding domain"/>
    <property type="match status" value="1"/>
</dbReference>
<feature type="non-terminal residue" evidence="11">
    <location>
        <position position="519"/>
    </location>
</feature>
<evidence type="ECO:0000256" key="4">
    <source>
        <dbReference type="ARBA" id="ARBA00023125"/>
    </source>
</evidence>
<feature type="domain" description="Ig-like" evidence="9">
    <location>
        <begin position="398"/>
        <end position="439"/>
    </location>
</feature>
<evidence type="ECO:0000256" key="6">
    <source>
        <dbReference type="ARBA" id="ARBA00023242"/>
    </source>
</evidence>
<keyword evidence="12" id="KW-1185">Reference proteome</keyword>
<dbReference type="InterPro" id="IPR013767">
    <property type="entry name" value="PAS_fold"/>
</dbReference>
<dbReference type="Gene3D" id="2.60.40.10">
    <property type="entry name" value="Immunoglobulins"/>
    <property type="match status" value="1"/>
</dbReference>
<dbReference type="SUPFAM" id="SSF55785">
    <property type="entry name" value="PYP-like sensor domain (PAS domain)"/>
    <property type="match status" value="1"/>
</dbReference>
<keyword evidence="6" id="KW-0539">Nucleus</keyword>
<dbReference type="Pfam" id="PF14598">
    <property type="entry name" value="PAS_11"/>
    <property type="match status" value="1"/>
</dbReference>
<keyword evidence="4" id="KW-0238">DNA-binding</keyword>
<dbReference type="InterPro" id="IPR001610">
    <property type="entry name" value="PAC"/>
</dbReference>
<dbReference type="InterPro" id="IPR011598">
    <property type="entry name" value="bHLH_dom"/>
</dbReference>
<dbReference type="Pfam" id="PF00010">
    <property type="entry name" value="HLH"/>
    <property type="match status" value="1"/>
</dbReference>
<sequence>MQTHRQSERELDALRENHSEIERRRRNKMTAYITELSDMVPTCSALARKPDKLTILRMAVSHMKSLRGTGNTSTDGSYKPSFLTDQELKHLILEAADGFLFVVSCETGRVVYVSDSVTPVLNQLQSDWFGKSIYELVHQDDVEKLREQLSTTDNQISGVSLPDDEPDNNQGSKFCLVAIGRLQVMKLKGQVLSVMFRFRAKNQDWIWIRTSSFTFQNPFSEEIEYIICTNSNVKEDHPEALQETREIPEDGGTLSFELTSQKKDFHMSGTGKEHVTCPVGLWEGEVYATGHRSVFFSKEGDTVNMSCTFPNIIEGDINYKIHWLKSTENDRTALLDAKKECTAATCKYKINTVNETTVNLVIYNAQRNDSGEYYCSENMGSYLKFPDKGVVLVVGDDPKMKGKVSLFVSQYGSSDHVTLICLVTEISTPYMSLRWFINGNLQSVHTPGSGLEVHSENASKLKVMSSLAVSAELALKSSICLKNDLRYKEVREVTAKVVGMRTAPVCIHRMAALLATAES</sequence>
<dbReference type="InterPro" id="IPR036179">
    <property type="entry name" value="Ig-like_dom_sf"/>
</dbReference>
<evidence type="ECO:0000256" key="3">
    <source>
        <dbReference type="ARBA" id="ARBA00023015"/>
    </source>
</evidence>
<evidence type="ECO:0000256" key="7">
    <source>
        <dbReference type="SAM" id="Coils"/>
    </source>
</evidence>
<dbReference type="EMBL" id="JAATIS010004040">
    <property type="protein sequence ID" value="KAG2462516.1"/>
    <property type="molecule type" value="Genomic_DNA"/>
</dbReference>
<gene>
    <name evidence="11" type="primary">Arnt</name>
    <name evidence="11" type="ORF">GTO96_0001268</name>
</gene>
<keyword evidence="2" id="KW-0677">Repeat</keyword>
<dbReference type="Gene3D" id="4.10.280.10">
    <property type="entry name" value="Helix-loop-helix DNA-binding domain"/>
    <property type="match status" value="1"/>
</dbReference>
<dbReference type="GO" id="GO:0003700">
    <property type="term" value="F:DNA-binding transcription factor activity"/>
    <property type="evidence" value="ECO:0007669"/>
    <property type="project" value="InterPro"/>
</dbReference>